<evidence type="ECO:0000256" key="3">
    <source>
        <dbReference type="SAM" id="Coils"/>
    </source>
</evidence>
<protein>
    <recommendedName>
        <fullName evidence="5">Resuscitation-promoting factor core lysozyme-like domain-containing protein</fullName>
    </recommendedName>
</protein>
<dbReference type="Pfam" id="PF06737">
    <property type="entry name" value="Transglycosylas"/>
    <property type="match status" value="1"/>
</dbReference>
<evidence type="ECO:0000256" key="1">
    <source>
        <dbReference type="ARBA" id="ARBA00010830"/>
    </source>
</evidence>
<feature type="domain" description="Resuscitation-promoting factor core lysozyme-like" evidence="5">
    <location>
        <begin position="270"/>
        <end position="333"/>
    </location>
</feature>
<organism evidence="6 7">
    <name type="scientific">Capillimicrobium parvum</name>
    <dbReference type="NCBI Taxonomy" id="2884022"/>
    <lineage>
        <taxon>Bacteria</taxon>
        <taxon>Bacillati</taxon>
        <taxon>Actinomycetota</taxon>
        <taxon>Thermoleophilia</taxon>
        <taxon>Solirubrobacterales</taxon>
        <taxon>Capillimicrobiaceae</taxon>
        <taxon>Capillimicrobium</taxon>
    </lineage>
</organism>
<comment type="similarity">
    <text evidence="1">Belongs to the transglycosylase family. Rpf subfamily.</text>
</comment>
<keyword evidence="4" id="KW-0732">Signal</keyword>
<name>A0A9E6XY36_9ACTN</name>
<evidence type="ECO:0000259" key="5">
    <source>
        <dbReference type="Pfam" id="PF06737"/>
    </source>
</evidence>
<evidence type="ECO:0000313" key="7">
    <source>
        <dbReference type="Proteomes" id="UP001162834"/>
    </source>
</evidence>
<keyword evidence="3" id="KW-0175">Coiled coil</keyword>
<feature type="chain" id="PRO_5039526791" description="Resuscitation-promoting factor core lysozyme-like domain-containing protein" evidence="4">
    <location>
        <begin position="26"/>
        <end position="342"/>
    </location>
</feature>
<dbReference type="SUPFAM" id="SSF53955">
    <property type="entry name" value="Lysozyme-like"/>
    <property type="match status" value="1"/>
</dbReference>
<evidence type="ECO:0000313" key="6">
    <source>
        <dbReference type="EMBL" id="UGS36617.1"/>
    </source>
</evidence>
<dbReference type="InterPro" id="IPR010618">
    <property type="entry name" value="RPF"/>
</dbReference>
<gene>
    <name evidence="6" type="ORF">DSM104329_03025</name>
</gene>
<dbReference type="Gene3D" id="1.10.530.10">
    <property type="match status" value="1"/>
</dbReference>
<dbReference type="Gene3D" id="6.10.250.3150">
    <property type="match status" value="1"/>
</dbReference>
<feature type="coiled-coil region" evidence="3">
    <location>
        <begin position="230"/>
        <end position="257"/>
    </location>
</feature>
<dbReference type="GO" id="GO:0016787">
    <property type="term" value="F:hydrolase activity"/>
    <property type="evidence" value="ECO:0007669"/>
    <property type="project" value="UniProtKB-KW"/>
</dbReference>
<dbReference type="EMBL" id="CP087164">
    <property type="protein sequence ID" value="UGS36617.1"/>
    <property type="molecule type" value="Genomic_DNA"/>
</dbReference>
<sequence>MFRLPPPRLAATLAAAVLAPLTLWAASPLVAGGEPTAEQLQSQISGQKAREQSLASAAERLARLEQALSADIAVLERRLGEVRDDLARGEAQLAGTQADLRTERARVQRLRRKLALSRTLLARRLREQYTASNADLVSLLLSARSLSDLLEQGEFLRRLQRNDERIVGNVRDARAEAQDAARRLASLEKRQRDAVIAVQRREAALSRMNAILQARRQSLASARAAREAALRNTRAGRQEAERQLNRLLAERARAAMSVGPGGPWAIPWPIVQCESGGQNLPPNWAGASGYYQFMPATWKLMGGSTPHAYQASKAEQDRLAAKLWAGGAGARNWDCFALVSDQ</sequence>
<reference evidence="6" key="1">
    <citation type="journal article" date="2022" name="Int. J. Syst. Evol. Microbiol.">
        <title>Pseudomonas aegrilactucae sp. nov. and Pseudomonas morbosilactucae sp. nov., pathogens causing bacterial rot of lettuce in Japan.</title>
        <authorList>
            <person name="Sawada H."/>
            <person name="Fujikawa T."/>
            <person name="Satou M."/>
        </authorList>
    </citation>
    <scope>NUCLEOTIDE SEQUENCE</scope>
    <source>
        <strain evidence="6">0166_1</strain>
    </source>
</reference>
<evidence type="ECO:0000256" key="4">
    <source>
        <dbReference type="SAM" id="SignalP"/>
    </source>
</evidence>
<dbReference type="RefSeq" id="WP_259310686.1">
    <property type="nucleotide sequence ID" value="NZ_CP087164.1"/>
</dbReference>
<keyword evidence="7" id="KW-1185">Reference proteome</keyword>
<evidence type="ECO:0000256" key="2">
    <source>
        <dbReference type="ARBA" id="ARBA00022801"/>
    </source>
</evidence>
<feature type="signal peptide" evidence="4">
    <location>
        <begin position="1"/>
        <end position="25"/>
    </location>
</feature>
<dbReference type="InterPro" id="IPR023346">
    <property type="entry name" value="Lysozyme-like_dom_sf"/>
</dbReference>
<feature type="coiled-coil region" evidence="3">
    <location>
        <begin position="58"/>
        <end position="113"/>
    </location>
</feature>
<dbReference type="KEGG" id="sbae:DSM104329_03025"/>
<proteinExistence type="inferred from homology"/>
<dbReference type="AlphaFoldDB" id="A0A9E6XY36"/>
<keyword evidence="2" id="KW-0378">Hydrolase</keyword>
<dbReference type="Proteomes" id="UP001162834">
    <property type="component" value="Chromosome"/>
</dbReference>
<accession>A0A9E6XY36</accession>